<feature type="chain" id="PRO_5041352648" description="Lipoprotein" evidence="1">
    <location>
        <begin position="24"/>
        <end position="218"/>
    </location>
</feature>
<keyword evidence="1" id="KW-0732">Signal</keyword>
<keyword evidence="3" id="KW-1185">Reference proteome</keyword>
<dbReference type="RefSeq" id="WP_308350859.1">
    <property type="nucleotide sequence ID" value="NZ_CP129971.1"/>
</dbReference>
<organism evidence="2 3">
    <name type="scientific">Marivirga salinarum</name>
    <dbReference type="NCBI Taxonomy" id="3059078"/>
    <lineage>
        <taxon>Bacteria</taxon>
        <taxon>Pseudomonadati</taxon>
        <taxon>Bacteroidota</taxon>
        <taxon>Cytophagia</taxon>
        <taxon>Cytophagales</taxon>
        <taxon>Marivirgaceae</taxon>
        <taxon>Marivirga</taxon>
    </lineage>
</organism>
<reference evidence="2 3" key="1">
    <citation type="submission" date="2023-08" db="EMBL/GenBank/DDBJ databases">
        <title>Comparative genomics and taxonomic characterization of three novel marine species of genus Marivirga.</title>
        <authorList>
            <person name="Muhammad N."/>
            <person name="Kim S.-G."/>
        </authorList>
    </citation>
    <scope>NUCLEOTIDE SEQUENCE [LARGE SCALE GENOMIC DNA]</scope>
    <source>
        <strain evidence="2 3">BDSF4-3</strain>
    </source>
</reference>
<evidence type="ECO:0008006" key="4">
    <source>
        <dbReference type="Google" id="ProtNLM"/>
    </source>
</evidence>
<name>A0AA49GEG7_9BACT</name>
<gene>
    <name evidence="2" type="ORF">QYS49_00365</name>
</gene>
<dbReference type="EMBL" id="CP129971">
    <property type="protein sequence ID" value="WKK75950.2"/>
    <property type="molecule type" value="Genomic_DNA"/>
</dbReference>
<evidence type="ECO:0000256" key="1">
    <source>
        <dbReference type="SAM" id="SignalP"/>
    </source>
</evidence>
<dbReference type="AlphaFoldDB" id="A0AA49GEG7"/>
<sequence>MKLTKLFLLGSFLLLISCNGAIVYEEIHLQAETEAWIVQEERYHSFQMTDENGIKSSWNLTEEDNYYSESGSAFLLIPTRKTMREMYYQKFRNTILGDFSINADAGFSDVNPWVSFNMPDLSFEFDAVTHKPNRLYLFPNNGKSFSWSEYEDVELPLEFQVVTNFEVNGKTYPEEVAIFELTDQVGILEPKSVVKFAFSKDVGLIFIELKSGLKFYRL</sequence>
<dbReference type="PROSITE" id="PS51257">
    <property type="entry name" value="PROKAR_LIPOPROTEIN"/>
    <property type="match status" value="1"/>
</dbReference>
<accession>A0AA49GEG7</accession>
<evidence type="ECO:0000313" key="3">
    <source>
        <dbReference type="Proteomes" id="UP001230496"/>
    </source>
</evidence>
<evidence type="ECO:0000313" key="2">
    <source>
        <dbReference type="EMBL" id="WKK75950.2"/>
    </source>
</evidence>
<protein>
    <recommendedName>
        <fullName evidence="4">Lipoprotein</fullName>
    </recommendedName>
</protein>
<dbReference type="KEGG" id="msaa:QYS49_00365"/>
<dbReference type="Proteomes" id="UP001230496">
    <property type="component" value="Chromosome"/>
</dbReference>
<feature type="signal peptide" evidence="1">
    <location>
        <begin position="1"/>
        <end position="23"/>
    </location>
</feature>
<proteinExistence type="predicted"/>